<proteinExistence type="predicted"/>
<accession>A0A9D4B088</accession>
<dbReference type="AlphaFoldDB" id="A0A9D4B088"/>
<dbReference type="Proteomes" id="UP000827986">
    <property type="component" value="Unassembled WGS sequence"/>
</dbReference>
<comment type="caution">
    <text evidence="2">The sequence shown here is derived from an EMBL/GenBank/DDBJ whole genome shotgun (WGS) entry which is preliminary data.</text>
</comment>
<evidence type="ECO:0000313" key="2">
    <source>
        <dbReference type="EMBL" id="KAH1183192.1"/>
    </source>
</evidence>
<protein>
    <submittedName>
        <fullName evidence="2">Uncharacterized protein</fullName>
    </submittedName>
</protein>
<name>A0A9D4B088_9SAUR</name>
<organism evidence="2 3">
    <name type="scientific">Mauremys mutica</name>
    <name type="common">yellowpond turtle</name>
    <dbReference type="NCBI Taxonomy" id="74926"/>
    <lineage>
        <taxon>Eukaryota</taxon>
        <taxon>Metazoa</taxon>
        <taxon>Chordata</taxon>
        <taxon>Craniata</taxon>
        <taxon>Vertebrata</taxon>
        <taxon>Euteleostomi</taxon>
        <taxon>Archelosauria</taxon>
        <taxon>Testudinata</taxon>
        <taxon>Testudines</taxon>
        <taxon>Cryptodira</taxon>
        <taxon>Durocryptodira</taxon>
        <taxon>Testudinoidea</taxon>
        <taxon>Geoemydidae</taxon>
        <taxon>Geoemydinae</taxon>
        <taxon>Mauremys</taxon>
    </lineage>
</organism>
<evidence type="ECO:0000256" key="1">
    <source>
        <dbReference type="SAM" id="MobiDB-lite"/>
    </source>
</evidence>
<feature type="region of interest" description="Disordered" evidence="1">
    <location>
        <begin position="45"/>
        <end position="70"/>
    </location>
</feature>
<gene>
    <name evidence="2" type="ORF">KIL84_004684</name>
</gene>
<evidence type="ECO:0000313" key="3">
    <source>
        <dbReference type="Proteomes" id="UP000827986"/>
    </source>
</evidence>
<dbReference type="EMBL" id="JAHDVG010000466">
    <property type="protein sequence ID" value="KAH1183192.1"/>
    <property type="molecule type" value="Genomic_DNA"/>
</dbReference>
<sequence length="165" mass="18551">MLGWLVLTQGEPKPIYFPPCHLGEGDRTADLAPEPGSKLIADLHRDRTQQRAHVPRPRHRSPQGGSPMEDVVNCSERLSQADVLRKKNELEAKGLVTEGLAACFSRAMELLKSRQPVWMWLGQGGRLILQSDGCWVEFRMGNAQPSPILLVWYDPHRKEVQVSPP</sequence>
<keyword evidence="3" id="KW-1185">Reference proteome</keyword>
<reference evidence="2" key="1">
    <citation type="submission" date="2021-09" db="EMBL/GenBank/DDBJ databases">
        <title>The genome of Mauremys mutica provides insights into the evolution of semi-aquatic lifestyle.</title>
        <authorList>
            <person name="Gong S."/>
            <person name="Gao Y."/>
        </authorList>
    </citation>
    <scope>NUCLEOTIDE SEQUENCE</scope>
    <source>
        <strain evidence="2">MM-2020</strain>
        <tissue evidence="2">Muscle</tissue>
    </source>
</reference>